<protein>
    <submittedName>
        <fullName evidence="3">Unannotated protein</fullName>
    </submittedName>
</protein>
<dbReference type="Pfam" id="PF00498">
    <property type="entry name" value="FHA"/>
    <property type="match status" value="1"/>
</dbReference>
<dbReference type="PROSITE" id="PS50006">
    <property type="entry name" value="FHA_DOMAIN"/>
    <property type="match status" value="1"/>
</dbReference>
<accession>A0A6J6K519</accession>
<dbReference type="Gene3D" id="2.60.200.20">
    <property type="match status" value="1"/>
</dbReference>
<dbReference type="InterPro" id="IPR026870">
    <property type="entry name" value="Zinc_ribbon_dom"/>
</dbReference>
<proteinExistence type="predicted"/>
<evidence type="ECO:0000256" key="1">
    <source>
        <dbReference type="SAM" id="MobiDB-lite"/>
    </source>
</evidence>
<dbReference type="EMBL" id="CAEZWM010000001">
    <property type="protein sequence ID" value="CAB4643978.1"/>
    <property type="molecule type" value="Genomic_DNA"/>
</dbReference>
<reference evidence="3" key="1">
    <citation type="submission" date="2020-05" db="EMBL/GenBank/DDBJ databases">
        <authorList>
            <person name="Chiriac C."/>
            <person name="Salcher M."/>
            <person name="Ghai R."/>
            <person name="Kavagutti S V."/>
        </authorList>
    </citation>
    <scope>NUCLEOTIDE SEQUENCE</scope>
</reference>
<sequence length="184" mass="18847">MKCTACGHLNLEDARFCSSCGAVAGPTAGEVQDADSKEANSKDADSKEAGNDSGEATLSIAVVESSAAATSNSPATAAFIHVVRGPNAGSKFALNVGSLEVGRHPASGIFLDDITVSRRHCVFNCIPRGGSVEGSGGPDFSISVSDVGSLNGTYVNRKLITTSDVHDGDEVQIGRYVVTIESAR</sequence>
<evidence type="ECO:0000313" key="3">
    <source>
        <dbReference type="EMBL" id="CAB4643978.1"/>
    </source>
</evidence>
<dbReference type="AlphaFoldDB" id="A0A6J6K519"/>
<feature type="domain" description="FHA" evidence="2">
    <location>
        <begin position="99"/>
        <end position="160"/>
    </location>
</feature>
<evidence type="ECO:0000259" key="2">
    <source>
        <dbReference type="PROSITE" id="PS50006"/>
    </source>
</evidence>
<feature type="region of interest" description="Disordered" evidence="1">
    <location>
        <begin position="27"/>
        <end position="53"/>
    </location>
</feature>
<gene>
    <name evidence="3" type="ORF">UFOPK2242_00005</name>
</gene>
<dbReference type="Pfam" id="PF13240">
    <property type="entry name" value="Zn_Ribbon_1"/>
    <property type="match status" value="1"/>
</dbReference>
<dbReference type="SMART" id="SM00240">
    <property type="entry name" value="FHA"/>
    <property type="match status" value="1"/>
</dbReference>
<name>A0A6J6K519_9ZZZZ</name>
<dbReference type="InterPro" id="IPR000253">
    <property type="entry name" value="FHA_dom"/>
</dbReference>
<feature type="compositionally biased region" description="Basic and acidic residues" evidence="1">
    <location>
        <begin position="34"/>
        <end position="50"/>
    </location>
</feature>
<organism evidence="3">
    <name type="scientific">freshwater metagenome</name>
    <dbReference type="NCBI Taxonomy" id="449393"/>
    <lineage>
        <taxon>unclassified sequences</taxon>
        <taxon>metagenomes</taxon>
        <taxon>ecological metagenomes</taxon>
    </lineage>
</organism>
<dbReference type="SUPFAM" id="SSF49879">
    <property type="entry name" value="SMAD/FHA domain"/>
    <property type="match status" value="1"/>
</dbReference>
<dbReference type="InterPro" id="IPR008984">
    <property type="entry name" value="SMAD_FHA_dom_sf"/>
</dbReference>